<evidence type="ECO:0000313" key="3">
    <source>
        <dbReference type="Proteomes" id="UP001217838"/>
    </source>
</evidence>
<dbReference type="EMBL" id="JAQNDN010000022">
    <property type="protein sequence ID" value="MDC0673715.1"/>
    <property type="molecule type" value="Genomic_DNA"/>
</dbReference>
<gene>
    <name evidence="2" type="ORF">POL58_38575</name>
</gene>
<accession>A0ABT5BHT3</accession>
<dbReference type="InterPro" id="IPR012334">
    <property type="entry name" value="Pectin_lyas_fold"/>
</dbReference>
<feature type="compositionally biased region" description="Low complexity" evidence="1">
    <location>
        <begin position="30"/>
        <end position="92"/>
    </location>
</feature>
<feature type="region of interest" description="Disordered" evidence="1">
    <location>
        <begin position="18"/>
        <end position="96"/>
    </location>
</feature>
<sequence length="510" mass="52783">MRRRHAASTWSVAVALTSACGGGSGDTDDTSTTVATTATEATSSPTSTPQPTTTDPSATTDSPTTSTSTTGEPPTSTTTGDTTTASDPTTGPQPTVCDGDCHYIRAGASGSGADWTDALPELPAELARSHVYFVAAGTYPAYQFDDAEAGDADIRVLRATASDHGTDAGWDPGFAAGEAVFGELQFTSGRYEFDGRDATRIVGGFESTVVDIGGDHVTFRGCDVDGAFQEEGGKHTGGACTAMNIGGDDVVVAGNHIHDAADDGVSMTGLVNLSFVGNVVHALHGCGTDGDCGPCYNGHSDGLELYDVADSEIVGNTIYDVRSTAAVFFGNWADELGNGPDEYCENILIANNILYSPETGFVAYIEDARGIDVLHNVIWGLHMGAYGGLSIGVNVADLDLYNNVILSINYSHIGGTYDPAEHRGDYNLFAYSLGQWQDGPNDIVAVDPLFAAIPGGEGPAVADPAPDAFAPKDGSPLVDAAWPGDANIVMPTHDFFGQPRDDAPNIGAIE</sequence>
<proteinExistence type="predicted"/>
<dbReference type="RefSeq" id="WP_272007125.1">
    <property type="nucleotide sequence ID" value="NZ_JAQNDN010000022.1"/>
</dbReference>
<reference evidence="2 3" key="1">
    <citation type="submission" date="2022-11" db="EMBL/GenBank/DDBJ databases">
        <title>Minimal conservation of predation-associated metabolite biosynthetic gene clusters underscores biosynthetic potential of Myxococcota including descriptions for ten novel species: Archangium lansinium sp. nov., Myxococcus landrumus sp. nov., Nannocystis bai.</title>
        <authorList>
            <person name="Ahearne A."/>
            <person name="Stevens C."/>
            <person name="Dowd S."/>
        </authorList>
    </citation>
    <scope>NUCLEOTIDE SEQUENCE [LARGE SCALE GENOMIC DNA]</scope>
    <source>
        <strain evidence="2 3">NCELM</strain>
    </source>
</reference>
<evidence type="ECO:0000256" key="1">
    <source>
        <dbReference type="SAM" id="MobiDB-lite"/>
    </source>
</evidence>
<organism evidence="2 3">
    <name type="scientific">Nannocystis radixulma</name>
    <dbReference type="NCBI Taxonomy" id="2995305"/>
    <lineage>
        <taxon>Bacteria</taxon>
        <taxon>Pseudomonadati</taxon>
        <taxon>Myxococcota</taxon>
        <taxon>Polyangia</taxon>
        <taxon>Nannocystales</taxon>
        <taxon>Nannocystaceae</taxon>
        <taxon>Nannocystis</taxon>
    </lineage>
</organism>
<comment type="caution">
    <text evidence="2">The sequence shown here is derived from an EMBL/GenBank/DDBJ whole genome shotgun (WGS) entry which is preliminary data.</text>
</comment>
<evidence type="ECO:0000313" key="2">
    <source>
        <dbReference type="EMBL" id="MDC0673715.1"/>
    </source>
</evidence>
<keyword evidence="3" id="KW-1185">Reference proteome</keyword>
<dbReference type="InterPro" id="IPR011050">
    <property type="entry name" value="Pectin_lyase_fold/virulence"/>
</dbReference>
<dbReference type="Gene3D" id="2.160.20.10">
    <property type="entry name" value="Single-stranded right-handed beta-helix, Pectin lyase-like"/>
    <property type="match status" value="1"/>
</dbReference>
<name>A0ABT5BHT3_9BACT</name>
<dbReference type="PROSITE" id="PS51257">
    <property type="entry name" value="PROKAR_LIPOPROTEIN"/>
    <property type="match status" value="1"/>
</dbReference>
<dbReference type="Proteomes" id="UP001217838">
    <property type="component" value="Unassembled WGS sequence"/>
</dbReference>
<dbReference type="InterPro" id="IPR006626">
    <property type="entry name" value="PbH1"/>
</dbReference>
<protein>
    <submittedName>
        <fullName evidence="2">Right-handed parallel beta-helix repeat-containing protein</fullName>
    </submittedName>
</protein>
<dbReference type="SUPFAM" id="SSF51126">
    <property type="entry name" value="Pectin lyase-like"/>
    <property type="match status" value="1"/>
</dbReference>
<dbReference type="SMART" id="SM00710">
    <property type="entry name" value="PbH1"/>
    <property type="match status" value="4"/>
</dbReference>